<proteinExistence type="predicted"/>
<evidence type="ECO:0000256" key="1">
    <source>
        <dbReference type="SAM" id="Phobius"/>
    </source>
</evidence>
<dbReference type="EMBL" id="LR798289">
    <property type="protein sequence ID" value="CAB5221042.1"/>
    <property type="molecule type" value="Genomic_DNA"/>
</dbReference>
<keyword evidence="1" id="KW-0472">Membrane</keyword>
<keyword evidence="1" id="KW-0812">Transmembrane</keyword>
<organism evidence="2">
    <name type="scientific">uncultured Caudovirales phage</name>
    <dbReference type="NCBI Taxonomy" id="2100421"/>
    <lineage>
        <taxon>Viruses</taxon>
        <taxon>Duplodnaviria</taxon>
        <taxon>Heunggongvirae</taxon>
        <taxon>Uroviricota</taxon>
        <taxon>Caudoviricetes</taxon>
        <taxon>Peduoviridae</taxon>
        <taxon>Maltschvirus</taxon>
        <taxon>Maltschvirus maltsch</taxon>
    </lineage>
</organism>
<reference evidence="2" key="1">
    <citation type="submission" date="2020-05" db="EMBL/GenBank/DDBJ databases">
        <authorList>
            <person name="Chiriac C."/>
            <person name="Salcher M."/>
            <person name="Ghai R."/>
            <person name="Kavagutti S V."/>
        </authorList>
    </citation>
    <scope>NUCLEOTIDE SEQUENCE</scope>
</reference>
<protein>
    <submittedName>
        <fullName evidence="2">Uncharacterized protein</fullName>
    </submittedName>
</protein>
<evidence type="ECO:0000313" key="2">
    <source>
        <dbReference type="EMBL" id="CAB5221042.1"/>
    </source>
</evidence>
<gene>
    <name evidence="2" type="ORF">UFOVP357_66</name>
</gene>
<keyword evidence="1" id="KW-1133">Transmembrane helix</keyword>
<feature type="transmembrane region" description="Helical" evidence="1">
    <location>
        <begin position="30"/>
        <end position="47"/>
    </location>
</feature>
<sequence length="61" mass="6244">MSTTDRVLMVGSVVIGAIVGQHFGEIVGGIVGGFAGLGVLVVGYAIGDEVDSRLAQHYRKA</sequence>
<accession>A0A6J7WWG2</accession>
<feature type="transmembrane region" description="Helical" evidence="1">
    <location>
        <begin position="7"/>
        <end position="24"/>
    </location>
</feature>
<name>A0A6J7WWG2_9CAUD</name>